<dbReference type="GO" id="GO:0046686">
    <property type="term" value="P:response to cadmium ion"/>
    <property type="evidence" value="ECO:0007669"/>
    <property type="project" value="TreeGrafter"/>
</dbReference>
<keyword evidence="2" id="KW-0560">Oxidoreductase</keyword>
<dbReference type="InterPro" id="IPR049789">
    <property type="entry name" value="ArsI/CadI-like"/>
</dbReference>
<gene>
    <name evidence="2" type="ORF">ENX03_06095</name>
</gene>
<comment type="caution">
    <text evidence="2">The sequence shown here is derived from an EMBL/GenBank/DDBJ whole genome shotgun (WGS) entry which is preliminary data.</text>
</comment>
<dbReference type="GO" id="GO:0051213">
    <property type="term" value="F:dioxygenase activity"/>
    <property type="evidence" value="ECO:0007669"/>
    <property type="project" value="UniProtKB-KW"/>
</dbReference>
<dbReference type="NCBIfam" id="NF041414">
    <property type="entry name" value="ArsI_CadI_VOC"/>
    <property type="match status" value="1"/>
</dbReference>
<dbReference type="PANTHER" id="PTHR41294">
    <property type="entry name" value="CADMIUM-INDUCED PROTEIN CADI"/>
    <property type="match status" value="1"/>
</dbReference>
<feature type="domain" description="Glyoxalase/fosfomycin resistance/dioxygenase" evidence="1">
    <location>
        <begin position="5"/>
        <end position="112"/>
    </location>
</feature>
<dbReference type="Gene3D" id="3.10.180.10">
    <property type="entry name" value="2,3-Dihydroxybiphenyl 1,2-Dioxygenase, domain 1"/>
    <property type="match status" value="1"/>
</dbReference>
<dbReference type="AlphaFoldDB" id="A0A7C3LTL4"/>
<dbReference type="Pfam" id="PF00903">
    <property type="entry name" value="Glyoxalase"/>
    <property type="match status" value="1"/>
</dbReference>
<accession>A0A7C3LTL4</accession>
<dbReference type="EMBL" id="DTMM01000119">
    <property type="protein sequence ID" value="HFT93499.1"/>
    <property type="molecule type" value="Genomic_DNA"/>
</dbReference>
<evidence type="ECO:0000313" key="2">
    <source>
        <dbReference type="EMBL" id="HFT93499.1"/>
    </source>
</evidence>
<dbReference type="PANTHER" id="PTHR41294:SF1">
    <property type="entry name" value="CADMIUM-INDUCED PROTEIN CADI"/>
    <property type="match status" value="1"/>
</dbReference>
<organism evidence="2">
    <name type="scientific">Leptospirillum ferriphilum</name>
    <dbReference type="NCBI Taxonomy" id="178606"/>
    <lineage>
        <taxon>Bacteria</taxon>
        <taxon>Pseudomonadati</taxon>
        <taxon>Nitrospirota</taxon>
        <taxon>Nitrospiria</taxon>
        <taxon>Nitrospirales</taxon>
        <taxon>Nitrospiraceae</taxon>
        <taxon>Leptospirillum</taxon>
    </lineage>
</organism>
<sequence length="148" mass="16901">MKRFHLHISVDNLEESVRFYSGLLGTPPTVLKEDYAKWMVEDPRINLAISRRGRKIGLDHLGMQTDDALELEDLRHRMDQARIPVMDQKDAACCYSRSDKHWTVDPQGIAWEAYHTLEGIPVFGESEENPSDSACCVPQVDMIRPSGF</sequence>
<dbReference type="InterPro" id="IPR052393">
    <property type="entry name" value="Cadmium-induced_rsp"/>
</dbReference>
<evidence type="ECO:0000259" key="1">
    <source>
        <dbReference type="Pfam" id="PF00903"/>
    </source>
</evidence>
<reference evidence="2" key="1">
    <citation type="journal article" date="2020" name="mSystems">
        <title>Genome- and Community-Level Interaction Insights into Carbon Utilization and Element Cycling Functions of Hydrothermarchaeota in Hydrothermal Sediment.</title>
        <authorList>
            <person name="Zhou Z."/>
            <person name="Liu Y."/>
            <person name="Xu W."/>
            <person name="Pan J."/>
            <person name="Luo Z.H."/>
            <person name="Li M."/>
        </authorList>
    </citation>
    <scope>NUCLEOTIDE SEQUENCE [LARGE SCALE GENOMIC DNA]</scope>
    <source>
        <strain evidence="2">SpSt-902</strain>
    </source>
</reference>
<dbReference type="InterPro" id="IPR029068">
    <property type="entry name" value="Glyas_Bleomycin-R_OHBP_Dase"/>
</dbReference>
<dbReference type="InterPro" id="IPR004360">
    <property type="entry name" value="Glyas_Fos-R_dOase_dom"/>
</dbReference>
<proteinExistence type="predicted"/>
<keyword evidence="2" id="KW-0223">Dioxygenase</keyword>
<protein>
    <submittedName>
        <fullName evidence="2">Glyoxalase/bleomycin resistance/dioxygenase family protein</fullName>
    </submittedName>
</protein>
<name>A0A7C3LTL4_9BACT</name>
<dbReference type="SUPFAM" id="SSF54593">
    <property type="entry name" value="Glyoxalase/Bleomycin resistance protein/Dihydroxybiphenyl dioxygenase"/>
    <property type="match status" value="1"/>
</dbReference>